<proteinExistence type="inferred from homology"/>
<comment type="caution">
    <text evidence="10">The sequence shown here is derived from an EMBL/GenBank/DDBJ whole genome shotgun (WGS) entry which is preliminary data.</text>
</comment>
<dbReference type="EMBL" id="RJKL01000001">
    <property type="protein sequence ID" value="ROP28644.1"/>
    <property type="molecule type" value="Genomic_DNA"/>
</dbReference>
<comment type="subcellular location">
    <subcellularLocation>
        <location evidence="1">Cell membrane</location>
        <topology evidence="1">Multi-pass membrane protein</topology>
    </subcellularLocation>
</comment>
<dbReference type="Pfam" id="PF02687">
    <property type="entry name" value="FtsX"/>
    <property type="match status" value="1"/>
</dbReference>
<evidence type="ECO:0000313" key="10">
    <source>
        <dbReference type="EMBL" id="ROP28644.1"/>
    </source>
</evidence>
<dbReference type="GO" id="GO:0022857">
    <property type="term" value="F:transmembrane transporter activity"/>
    <property type="evidence" value="ECO:0007669"/>
    <property type="project" value="TreeGrafter"/>
</dbReference>
<dbReference type="InterPro" id="IPR003838">
    <property type="entry name" value="ABC3_permease_C"/>
</dbReference>
<comment type="similarity">
    <text evidence="6">Belongs to the ABC-4 integral membrane protein family.</text>
</comment>
<dbReference type="InterPro" id="IPR025857">
    <property type="entry name" value="MacB_PCD"/>
</dbReference>
<keyword evidence="4 7" id="KW-1133">Transmembrane helix</keyword>
<organism evidence="10 11">
    <name type="scientific">Couchioplanes caeruleus</name>
    <dbReference type="NCBI Taxonomy" id="56438"/>
    <lineage>
        <taxon>Bacteria</taxon>
        <taxon>Bacillati</taxon>
        <taxon>Actinomycetota</taxon>
        <taxon>Actinomycetes</taxon>
        <taxon>Micromonosporales</taxon>
        <taxon>Micromonosporaceae</taxon>
        <taxon>Couchioplanes</taxon>
    </lineage>
</organism>
<dbReference type="PANTHER" id="PTHR30572:SF4">
    <property type="entry name" value="ABC TRANSPORTER PERMEASE YTRF"/>
    <property type="match status" value="1"/>
</dbReference>
<evidence type="ECO:0000256" key="4">
    <source>
        <dbReference type="ARBA" id="ARBA00022989"/>
    </source>
</evidence>
<feature type="transmembrane region" description="Helical" evidence="7">
    <location>
        <begin position="370"/>
        <end position="392"/>
    </location>
</feature>
<sequence>MNHYVGSQLRHRRRRAAAVVAAVALGAALLIALTSLGSGFREAARAPLAGIAADLVITRPDGGIPSEQTGRGVRQPFGLSTFDTGEIGQMSAVPGVDTAVGALQIWDFGPRSTITIAGVDPGQRSVGPGRILDHNLIAGRSFHPGEQRVAVLDRHYAAFYDTKVGQQVTVGGRDFSVVGVVEVKDSAQTAASNIYLPLADAQQLAGLAANQVNQVHVQVGNSADTEAVTAGITARVGQVSAITADSLVQIMGAVGRISARFSTIAAIIGGIGGLVLSWTALRGLVSERTREIGLLMAVGWRRSHVVAAFRIEALILGLVGAAVGIALGIVLAWLLSYIPAPDLVAAPPSMSGHSDAVQTTDTGLPVRVSLTAVGAAALVSLAGATGAGSLAARRATRLKPARSLVSL</sequence>
<reference evidence="10 11" key="1">
    <citation type="submission" date="2018-11" db="EMBL/GenBank/DDBJ databases">
        <title>Sequencing the genomes of 1000 actinobacteria strains.</title>
        <authorList>
            <person name="Klenk H.-P."/>
        </authorList>
    </citation>
    <scope>NUCLEOTIDE SEQUENCE [LARGE SCALE GENOMIC DNA]</scope>
    <source>
        <strain evidence="10 11">DSM 43634</strain>
    </source>
</reference>
<feature type="transmembrane region" description="Helical" evidence="7">
    <location>
        <begin position="311"/>
        <end position="335"/>
    </location>
</feature>
<protein>
    <submittedName>
        <fullName evidence="10">ABC-type lipoprotein release transport system permease subunit</fullName>
    </submittedName>
</protein>
<evidence type="ECO:0000256" key="3">
    <source>
        <dbReference type="ARBA" id="ARBA00022692"/>
    </source>
</evidence>
<keyword evidence="5 7" id="KW-0472">Membrane</keyword>
<evidence type="ECO:0000256" key="5">
    <source>
        <dbReference type="ARBA" id="ARBA00023136"/>
    </source>
</evidence>
<dbReference type="PANTHER" id="PTHR30572">
    <property type="entry name" value="MEMBRANE COMPONENT OF TRANSPORTER-RELATED"/>
    <property type="match status" value="1"/>
</dbReference>
<dbReference type="AlphaFoldDB" id="A0A3N1GEQ0"/>
<keyword evidence="2" id="KW-1003">Cell membrane</keyword>
<accession>A0A3N1GEQ0</accession>
<keyword evidence="3 7" id="KW-0812">Transmembrane</keyword>
<evidence type="ECO:0000256" key="1">
    <source>
        <dbReference type="ARBA" id="ARBA00004651"/>
    </source>
</evidence>
<gene>
    <name evidence="10" type="ORF">EDD30_1411</name>
</gene>
<evidence type="ECO:0000313" key="11">
    <source>
        <dbReference type="Proteomes" id="UP000271683"/>
    </source>
</evidence>
<evidence type="ECO:0000259" key="8">
    <source>
        <dbReference type="Pfam" id="PF02687"/>
    </source>
</evidence>
<evidence type="ECO:0000256" key="2">
    <source>
        <dbReference type="ARBA" id="ARBA00022475"/>
    </source>
</evidence>
<name>A0A3N1GEQ0_9ACTN</name>
<dbReference type="InterPro" id="IPR050250">
    <property type="entry name" value="Macrolide_Exporter_MacB"/>
</dbReference>
<evidence type="ECO:0000259" key="9">
    <source>
        <dbReference type="Pfam" id="PF12704"/>
    </source>
</evidence>
<dbReference type="Pfam" id="PF12704">
    <property type="entry name" value="MacB_PCD"/>
    <property type="match status" value="1"/>
</dbReference>
<dbReference type="Proteomes" id="UP000271683">
    <property type="component" value="Unassembled WGS sequence"/>
</dbReference>
<keyword evidence="10" id="KW-0449">Lipoprotein</keyword>
<evidence type="ECO:0000256" key="6">
    <source>
        <dbReference type="ARBA" id="ARBA00038076"/>
    </source>
</evidence>
<feature type="domain" description="MacB-like periplasmic core" evidence="9">
    <location>
        <begin position="18"/>
        <end position="234"/>
    </location>
</feature>
<dbReference type="GO" id="GO:0005886">
    <property type="term" value="C:plasma membrane"/>
    <property type="evidence" value="ECO:0007669"/>
    <property type="project" value="UniProtKB-SubCell"/>
</dbReference>
<evidence type="ECO:0000256" key="7">
    <source>
        <dbReference type="SAM" id="Phobius"/>
    </source>
</evidence>
<feature type="transmembrane region" description="Helical" evidence="7">
    <location>
        <begin position="261"/>
        <end position="281"/>
    </location>
</feature>
<feature type="domain" description="ABC3 transporter permease C-terminal" evidence="8">
    <location>
        <begin position="265"/>
        <end position="399"/>
    </location>
</feature>